<dbReference type="RefSeq" id="WP_129602080.1">
    <property type="nucleotide sequence ID" value="NZ_CP035544.1"/>
</dbReference>
<evidence type="ECO:0000313" key="5">
    <source>
        <dbReference type="Proteomes" id="UP000290889"/>
    </source>
</evidence>
<accession>A0A411E6J7</accession>
<evidence type="ECO:0000259" key="2">
    <source>
        <dbReference type="Pfam" id="PF01551"/>
    </source>
</evidence>
<protein>
    <submittedName>
        <fullName evidence="4">DUF3887 domain-containing protein</fullName>
    </submittedName>
</protein>
<feature type="chain" id="PRO_5019540364" evidence="1">
    <location>
        <begin position="18"/>
        <end position="321"/>
    </location>
</feature>
<evidence type="ECO:0000259" key="3">
    <source>
        <dbReference type="Pfam" id="PF13026"/>
    </source>
</evidence>
<name>A0A411E6J7_9FLAO</name>
<evidence type="ECO:0000313" key="4">
    <source>
        <dbReference type="EMBL" id="QBA63262.1"/>
    </source>
</evidence>
<dbReference type="PANTHER" id="PTHR21666">
    <property type="entry name" value="PEPTIDASE-RELATED"/>
    <property type="match status" value="1"/>
</dbReference>
<feature type="domain" description="DUF3887" evidence="3">
    <location>
        <begin position="31"/>
        <end position="115"/>
    </location>
</feature>
<organism evidence="4 5">
    <name type="scientific">Muriicola soli</name>
    <dbReference type="NCBI Taxonomy" id="2507538"/>
    <lineage>
        <taxon>Bacteria</taxon>
        <taxon>Pseudomonadati</taxon>
        <taxon>Bacteroidota</taxon>
        <taxon>Flavobacteriia</taxon>
        <taxon>Flavobacteriales</taxon>
        <taxon>Flavobacteriaceae</taxon>
        <taxon>Muriicola</taxon>
    </lineage>
</organism>
<dbReference type="PANTHER" id="PTHR21666:SF285">
    <property type="entry name" value="M23 FAMILY METALLOPEPTIDASE"/>
    <property type="match status" value="1"/>
</dbReference>
<dbReference type="EMBL" id="CP035544">
    <property type="protein sequence ID" value="QBA63262.1"/>
    <property type="molecule type" value="Genomic_DNA"/>
</dbReference>
<dbReference type="AlphaFoldDB" id="A0A411E6J7"/>
<reference evidence="4 5" key="1">
    <citation type="submission" date="2019-01" db="EMBL/GenBank/DDBJ databases">
        <title>Muriicola soli sp. nov., isolated from soil.</title>
        <authorList>
            <person name="Kang H.J."/>
            <person name="Kim S.B."/>
        </authorList>
    </citation>
    <scope>NUCLEOTIDE SEQUENCE [LARGE SCALE GENOMIC DNA]</scope>
    <source>
        <strain evidence="4 5">MMS17-SY002</strain>
    </source>
</reference>
<dbReference type="Gene3D" id="2.70.70.10">
    <property type="entry name" value="Glucose Permease (Domain IIA)"/>
    <property type="match status" value="1"/>
</dbReference>
<dbReference type="InterPro" id="IPR011055">
    <property type="entry name" value="Dup_hybrid_motif"/>
</dbReference>
<evidence type="ECO:0000256" key="1">
    <source>
        <dbReference type="SAM" id="SignalP"/>
    </source>
</evidence>
<dbReference type="KEGG" id="mur:EQY75_01065"/>
<dbReference type="InterPro" id="IPR024981">
    <property type="entry name" value="DUF3887"/>
</dbReference>
<dbReference type="Pfam" id="PF01551">
    <property type="entry name" value="Peptidase_M23"/>
    <property type="match status" value="1"/>
</dbReference>
<proteinExistence type="predicted"/>
<dbReference type="InterPro" id="IPR016047">
    <property type="entry name" value="M23ase_b-sheet_dom"/>
</dbReference>
<dbReference type="SUPFAM" id="SSF51261">
    <property type="entry name" value="Duplicated hybrid motif"/>
    <property type="match status" value="1"/>
</dbReference>
<dbReference type="GO" id="GO:0004222">
    <property type="term" value="F:metalloendopeptidase activity"/>
    <property type="evidence" value="ECO:0007669"/>
    <property type="project" value="TreeGrafter"/>
</dbReference>
<dbReference type="InterPro" id="IPR050570">
    <property type="entry name" value="Cell_wall_metabolism_enzyme"/>
</dbReference>
<sequence>MRKLLCLLLFCSGLAFSQTEMPQYSMVIGQLANLYNAQDYQGIYELYDVNMKKALTPEENKQFFEQNVNRIMGNINEWEFIGFQRGAHVYRTSFDKALSDIMITLSGQNNKINGFYIAPPRPVGIPVLERNTSRMILPFREEVFVYWGGTTLEQNYHLAELSQQYAYDLLMVKDGRSYQGDAGVNENYFVFGKEIIAPCDGRVVLVIDGVPDNEPGIMNKEQLTGNTIVLQTDLNEYILFAHLQEGSLQVEEGEEVRQGEVLARCGNSGNSTEPHLHLSLQNTINMEDAVGAKLFFDQIMVNGEIKTDYLPVKEDFIRNLN</sequence>
<feature type="domain" description="M23ase beta-sheet core" evidence="2">
    <location>
        <begin position="192"/>
        <end position="282"/>
    </location>
</feature>
<dbReference type="Proteomes" id="UP000290889">
    <property type="component" value="Chromosome"/>
</dbReference>
<dbReference type="CDD" id="cd12797">
    <property type="entry name" value="M23_peptidase"/>
    <property type="match status" value="1"/>
</dbReference>
<feature type="signal peptide" evidence="1">
    <location>
        <begin position="1"/>
        <end position="17"/>
    </location>
</feature>
<dbReference type="Pfam" id="PF13026">
    <property type="entry name" value="DUF3887"/>
    <property type="match status" value="1"/>
</dbReference>
<keyword evidence="1" id="KW-0732">Signal</keyword>
<keyword evidence="5" id="KW-1185">Reference proteome</keyword>
<gene>
    <name evidence="4" type="ORF">EQY75_01065</name>
</gene>
<dbReference type="OrthoDB" id="9809488at2"/>